<dbReference type="Proteomes" id="UP000078302">
    <property type="component" value="Unassembled WGS sequence"/>
</dbReference>
<organism evidence="2 3">
    <name type="scientific">Acidithiobacillus ferrooxidans</name>
    <name type="common">Thiobacillus ferrooxidans</name>
    <dbReference type="NCBI Taxonomy" id="920"/>
    <lineage>
        <taxon>Bacteria</taxon>
        <taxon>Pseudomonadati</taxon>
        <taxon>Pseudomonadota</taxon>
        <taxon>Acidithiobacillia</taxon>
        <taxon>Acidithiobacillales</taxon>
        <taxon>Acidithiobacillaceae</taxon>
        <taxon>Acidithiobacillus</taxon>
    </lineage>
</organism>
<proteinExistence type="predicted"/>
<feature type="transmembrane region" description="Helical" evidence="1">
    <location>
        <begin position="21"/>
        <end position="49"/>
    </location>
</feature>
<gene>
    <name evidence="2" type="ORF">A4H96_00770</name>
</gene>
<keyword evidence="1" id="KW-0812">Transmembrane</keyword>
<keyword evidence="1" id="KW-1133">Transmembrane helix</keyword>
<dbReference type="EMBL" id="LVXZ01000012">
    <property type="protein sequence ID" value="OAP93306.1"/>
    <property type="molecule type" value="Genomic_DNA"/>
</dbReference>
<evidence type="ECO:0000313" key="2">
    <source>
        <dbReference type="EMBL" id="OAP93306.1"/>
    </source>
</evidence>
<sequence length="86" mass="9833">MSDVREAPRHIDRKNRTFEYVIVLFGPFYLLHTLSLWLGLMVGVVALPFYVRFVAGKQDGYMLHVLYGLGLPAGNLISRKIKRLSP</sequence>
<evidence type="ECO:0000313" key="3">
    <source>
        <dbReference type="Proteomes" id="UP000078302"/>
    </source>
</evidence>
<keyword evidence="1" id="KW-0472">Membrane</keyword>
<dbReference type="AlphaFoldDB" id="A0A179BNI1"/>
<evidence type="ECO:0008006" key="4">
    <source>
        <dbReference type="Google" id="ProtNLM"/>
    </source>
</evidence>
<comment type="caution">
    <text evidence="2">The sequence shown here is derived from an EMBL/GenBank/DDBJ whole genome shotgun (WGS) entry which is preliminary data.</text>
</comment>
<evidence type="ECO:0000256" key="1">
    <source>
        <dbReference type="SAM" id="Phobius"/>
    </source>
</evidence>
<feature type="transmembrane region" description="Helical" evidence="1">
    <location>
        <begin position="61"/>
        <end position="78"/>
    </location>
</feature>
<protein>
    <recommendedName>
        <fullName evidence="4">Type IV conjugative transfer system protein TraL</fullName>
    </recommendedName>
</protein>
<keyword evidence="3" id="KW-1185">Reference proteome</keyword>
<name>A0A179BNI1_ACIFR</name>
<reference evidence="2 3" key="1">
    <citation type="submission" date="2016-04" db="EMBL/GenBank/DDBJ databases">
        <title>Acidithiobacillus ferrooxidans genome sequencing and assembly.</title>
        <authorList>
            <person name="Zhou Z."/>
        </authorList>
    </citation>
    <scope>NUCLEOTIDE SEQUENCE [LARGE SCALE GENOMIC DNA]</scope>
    <source>
        <strain evidence="2 3">BY0502</strain>
    </source>
</reference>
<dbReference type="OrthoDB" id="9930222at2"/>
<accession>A0A179BNI1</accession>